<dbReference type="SUPFAM" id="SSF56524">
    <property type="entry name" value="Oxidoreductase molybdopterin-binding domain"/>
    <property type="match status" value="1"/>
</dbReference>
<proteinExistence type="predicted"/>
<dbReference type="GO" id="GO:0006790">
    <property type="term" value="P:sulfur compound metabolic process"/>
    <property type="evidence" value="ECO:0007669"/>
    <property type="project" value="TreeGrafter"/>
</dbReference>
<dbReference type="PANTHER" id="PTHR19372">
    <property type="entry name" value="SULFITE REDUCTASE"/>
    <property type="match status" value="1"/>
</dbReference>
<reference evidence="7 8" key="1">
    <citation type="submission" date="2019-10" db="EMBL/GenBank/DDBJ databases">
        <title>Rudanella paleaurantiibacter sp. nov., isolated from sludge.</title>
        <authorList>
            <person name="Xu S.Q."/>
        </authorList>
    </citation>
    <scope>NUCLEOTIDE SEQUENCE [LARGE SCALE GENOMIC DNA]</scope>
    <source>
        <strain evidence="7 8">HX-22-17</strain>
    </source>
</reference>
<dbReference type="Proteomes" id="UP000488299">
    <property type="component" value="Unassembled WGS sequence"/>
</dbReference>
<keyword evidence="3" id="KW-0479">Metal-binding</keyword>
<dbReference type="PROSITE" id="PS51318">
    <property type="entry name" value="TAT"/>
    <property type="match status" value="1"/>
</dbReference>
<dbReference type="Pfam" id="PF03404">
    <property type="entry name" value="Mo-co_dimer"/>
    <property type="match status" value="1"/>
</dbReference>
<evidence type="ECO:0000256" key="4">
    <source>
        <dbReference type="ARBA" id="ARBA00023002"/>
    </source>
</evidence>
<organism evidence="7 8">
    <name type="scientific">Rudanella paleaurantiibacter</name>
    <dbReference type="NCBI Taxonomy" id="2614655"/>
    <lineage>
        <taxon>Bacteria</taxon>
        <taxon>Pseudomonadati</taxon>
        <taxon>Bacteroidota</taxon>
        <taxon>Cytophagia</taxon>
        <taxon>Cytophagales</taxon>
        <taxon>Cytophagaceae</taxon>
        <taxon>Rudanella</taxon>
    </lineage>
</organism>
<sequence length="425" mass="47369">MKKNETERTPNVSRRSLLGGAATAAVALVQNALAKGWPAMAVQVGISQYELKLLDDPTRVPGLPPGEVGTRSAFEKLVKKPSDISSRSPLQDLHGIITPSDLHFERHHNGIPTVDPARYELTIHGLVHRPTVFSLADLKRFPSVSRIAFLECSGNFRTGKETMSPQEIAGLTSQSEWTGVKLSTLFREVGVKPSATWFLAEGGDAARMTRSIPVQKGFDDALIAYAQNGEALRPEQGYPVRLFLPGWEGNMSVKWLRRLELGDAPWHTREETSKYTEPVRAPGGGPGKIRQFSFEMDARSLITYPAYPAQVERGWIEIRGLAWSGRGKVVRVEVSTDAGRSWQVAELQQPVLDKAHVRFRHLWRWDGAETEICSRVTDETGYTQPTLKQLIDARGPDTGGYHLNPITPWVLKADGRVFHKPQNWR</sequence>
<keyword evidence="8" id="KW-1185">Reference proteome</keyword>
<evidence type="ECO:0000256" key="1">
    <source>
        <dbReference type="ARBA" id="ARBA00001924"/>
    </source>
</evidence>
<dbReference type="GO" id="GO:0043546">
    <property type="term" value="F:molybdopterin cofactor binding"/>
    <property type="evidence" value="ECO:0007669"/>
    <property type="project" value="TreeGrafter"/>
</dbReference>
<dbReference type="Gene3D" id="3.90.420.10">
    <property type="entry name" value="Oxidoreductase, molybdopterin-binding domain"/>
    <property type="match status" value="1"/>
</dbReference>
<feature type="domain" description="Moybdenum cofactor oxidoreductase dimerisation" evidence="6">
    <location>
        <begin position="293"/>
        <end position="402"/>
    </location>
</feature>
<evidence type="ECO:0000256" key="2">
    <source>
        <dbReference type="ARBA" id="ARBA00022505"/>
    </source>
</evidence>
<dbReference type="AlphaFoldDB" id="A0A7J5TTW8"/>
<name>A0A7J5TTW8_9BACT</name>
<dbReference type="GO" id="GO:0020037">
    <property type="term" value="F:heme binding"/>
    <property type="evidence" value="ECO:0007669"/>
    <property type="project" value="TreeGrafter"/>
</dbReference>
<dbReference type="GO" id="GO:0008482">
    <property type="term" value="F:sulfite oxidase activity"/>
    <property type="evidence" value="ECO:0007669"/>
    <property type="project" value="TreeGrafter"/>
</dbReference>
<dbReference type="EC" id="1.8.2.1" evidence="7"/>
<dbReference type="SUPFAM" id="SSF81296">
    <property type="entry name" value="E set domains"/>
    <property type="match status" value="1"/>
</dbReference>
<dbReference type="InterPro" id="IPR005066">
    <property type="entry name" value="MoCF_OxRdtse_dimer"/>
</dbReference>
<dbReference type="RefSeq" id="WP_152126411.1">
    <property type="nucleotide sequence ID" value="NZ_WELI01000011.1"/>
</dbReference>
<dbReference type="InterPro" id="IPR036374">
    <property type="entry name" value="OxRdtase_Mopterin-bd_sf"/>
</dbReference>
<dbReference type="PRINTS" id="PR00407">
    <property type="entry name" value="EUMOPTERIN"/>
</dbReference>
<gene>
    <name evidence="7" type="primary">soxC</name>
    <name evidence="7" type="ORF">F5984_22175</name>
</gene>
<dbReference type="GO" id="GO:0030151">
    <property type="term" value="F:molybdenum ion binding"/>
    <property type="evidence" value="ECO:0007669"/>
    <property type="project" value="InterPro"/>
</dbReference>
<dbReference type="Gene3D" id="2.60.40.650">
    <property type="match status" value="1"/>
</dbReference>
<evidence type="ECO:0000256" key="3">
    <source>
        <dbReference type="ARBA" id="ARBA00022723"/>
    </source>
</evidence>
<dbReference type="InterPro" id="IPR006311">
    <property type="entry name" value="TAT_signal"/>
</dbReference>
<dbReference type="InterPro" id="IPR014756">
    <property type="entry name" value="Ig_E-set"/>
</dbReference>
<keyword evidence="2" id="KW-0500">Molybdenum</keyword>
<evidence type="ECO:0000259" key="6">
    <source>
        <dbReference type="Pfam" id="PF03404"/>
    </source>
</evidence>
<protein>
    <submittedName>
        <fullName evidence="7">Sulfite dehydrogenase</fullName>
        <ecNumber evidence="7">1.8.2.1</ecNumber>
    </submittedName>
</protein>
<dbReference type="GO" id="GO:0050310">
    <property type="term" value="F:sulfite dehydrogenase activity"/>
    <property type="evidence" value="ECO:0007669"/>
    <property type="project" value="UniProtKB-EC"/>
</dbReference>
<evidence type="ECO:0000313" key="7">
    <source>
        <dbReference type="EMBL" id="KAB7727335.1"/>
    </source>
</evidence>
<feature type="domain" description="Oxidoreductase molybdopterin-binding" evidence="5">
    <location>
        <begin position="108"/>
        <end position="266"/>
    </location>
</feature>
<comment type="cofactor">
    <cofactor evidence="1">
        <name>Mo-molybdopterin</name>
        <dbReference type="ChEBI" id="CHEBI:71302"/>
    </cofactor>
</comment>
<evidence type="ECO:0000313" key="8">
    <source>
        <dbReference type="Proteomes" id="UP000488299"/>
    </source>
</evidence>
<dbReference type="Pfam" id="PF00174">
    <property type="entry name" value="Oxidored_molyb"/>
    <property type="match status" value="1"/>
</dbReference>
<comment type="caution">
    <text evidence="7">The sequence shown here is derived from an EMBL/GenBank/DDBJ whole genome shotgun (WGS) entry which is preliminary data.</text>
</comment>
<dbReference type="InterPro" id="IPR000572">
    <property type="entry name" value="OxRdtase_Mopterin-bd_dom"/>
</dbReference>
<accession>A0A7J5TTW8</accession>
<dbReference type="InterPro" id="IPR030835">
    <property type="entry name" value="Sulfite_DH_SoxC"/>
</dbReference>
<dbReference type="NCBIfam" id="TIGR04555">
    <property type="entry name" value="sulfite_DH_soxC"/>
    <property type="match status" value="1"/>
</dbReference>
<dbReference type="EMBL" id="WELI01000011">
    <property type="protein sequence ID" value="KAB7727335.1"/>
    <property type="molecule type" value="Genomic_DNA"/>
</dbReference>
<dbReference type="PANTHER" id="PTHR19372:SF7">
    <property type="entry name" value="SULFITE OXIDASE, MITOCHONDRIAL"/>
    <property type="match status" value="1"/>
</dbReference>
<keyword evidence="4 7" id="KW-0560">Oxidoreductase</keyword>
<dbReference type="InterPro" id="IPR008335">
    <property type="entry name" value="Mopterin_OxRdtase_euk"/>
</dbReference>
<evidence type="ECO:0000259" key="5">
    <source>
        <dbReference type="Pfam" id="PF00174"/>
    </source>
</evidence>